<protein>
    <submittedName>
        <fullName evidence="6">LADA_0B02564g1_1</fullName>
    </submittedName>
</protein>
<dbReference type="PROSITE" id="PS00107">
    <property type="entry name" value="PROTEIN_KINASE_ATP"/>
    <property type="match status" value="1"/>
</dbReference>
<keyword evidence="2 3" id="KW-0067">ATP-binding</keyword>
<feature type="region of interest" description="Disordered" evidence="4">
    <location>
        <begin position="178"/>
        <end position="213"/>
    </location>
</feature>
<feature type="domain" description="Protein kinase" evidence="5">
    <location>
        <begin position="280"/>
        <end position="587"/>
    </location>
</feature>
<dbReference type="OrthoDB" id="4062651at2759"/>
<dbReference type="EMBL" id="LT598456">
    <property type="protein sequence ID" value="SCU79696.1"/>
    <property type="molecule type" value="Genomic_DNA"/>
</dbReference>
<dbReference type="GO" id="GO:0005634">
    <property type="term" value="C:nucleus"/>
    <property type="evidence" value="ECO:0007669"/>
    <property type="project" value="TreeGrafter"/>
</dbReference>
<dbReference type="PROSITE" id="PS00108">
    <property type="entry name" value="PROTEIN_KINASE_ST"/>
    <property type="match status" value="1"/>
</dbReference>
<organism evidence="6 7">
    <name type="scientific">Lachancea dasiensis</name>
    <dbReference type="NCBI Taxonomy" id="1072105"/>
    <lineage>
        <taxon>Eukaryota</taxon>
        <taxon>Fungi</taxon>
        <taxon>Dikarya</taxon>
        <taxon>Ascomycota</taxon>
        <taxon>Saccharomycotina</taxon>
        <taxon>Saccharomycetes</taxon>
        <taxon>Saccharomycetales</taxon>
        <taxon>Saccharomycetaceae</taxon>
        <taxon>Lachancea</taxon>
    </lineage>
</organism>
<dbReference type="Proteomes" id="UP000190274">
    <property type="component" value="Chromosome B"/>
</dbReference>
<feature type="compositionally biased region" description="Polar residues" evidence="4">
    <location>
        <begin position="1"/>
        <end position="11"/>
    </location>
</feature>
<name>A0A1G4ISA2_9SACH</name>
<feature type="binding site" evidence="3">
    <location>
        <position position="310"/>
    </location>
    <ligand>
        <name>ATP</name>
        <dbReference type="ChEBI" id="CHEBI:30616"/>
    </ligand>
</feature>
<dbReference type="GO" id="GO:0005524">
    <property type="term" value="F:ATP binding"/>
    <property type="evidence" value="ECO:0007669"/>
    <property type="project" value="UniProtKB-UniRule"/>
</dbReference>
<feature type="compositionally biased region" description="Basic and acidic residues" evidence="4">
    <location>
        <begin position="93"/>
        <end position="102"/>
    </location>
</feature>
<dbReference type="InterPro" id="IPR011009">
    <property type="entry name" value="Kinase-like_dom_sf"/>
</dbReference>
<dbReference type="AlphaFoldDB" id="A0A1G4ISA2"/>
<feature type="compositionally biased region" description="Polar residues" evidence="4">
    <location>
        <begin position="194"/>
        <end position="213"/>
    </location>
</feature>
<evidence type="ECO:0000256" key="3">
    <source>
        <dbReference type="PROSITE-ProRule" id="PRU10141"/>
    </source>
</evidence>
<evidence type="ECO:0000256" key="1">
    <source>
        <dbReference type="ARBA" id="ARBA00022741"/>
    </source>
</evidence>
<sequence>MASVKSTSASINAEAPRVENSISSGNLKESKDSSTSLGSNREQRSFSGKEKTAPVSSRPISRSPKDGRTEKLNRSVSVKSINPLKKIFHRSQSHHDTADRSRHVAGSVPPQGPTLSSDQRSRNRSSSFLQRMHGQQHPPASQASHVLRDKHHSASFNNSKAHNVNPFVSARHSPFESPFSALGKGSDIAAPRQSHANASNPISRRTSSNESNMVYNPYGTLSKNDTSSSHHDLSFYLQDGKDELPLLPTPLKDPNDYLPEGYKQFSVQLLDNFVYPEKNSADDIHLGSGGSSDVRTIKSAFHKKELYALKKFKLLRNEKPEHFYERCSKEFIMAKKLSSNPHIANTFYLVKVSTTTSMTRGWAFIVEYCSGGDLFSLIMRQDWRKRPLQEKYEYWRQIVEGIKFIHSQGIVHRDIKPENVLITKEGLAKLTDFGISDWGHEDPDEVRSPVKLFDTYVGSPPYTSPEVMAFKDENATKQDKKPYDAHGMDCWALGIMLFTLVYQSTPFMEAYKTDSRYRSYVLSYDNFVDHNNPHFKKSGNYKPGPGSEFQFGREFQNTGASRVAWRLVDPDVKTRYTIEDILADPWWESISAHAKETSIPLPKMPELRNSSYDNTLDSSFLTAPSSAKSSSEELIMQHTSNPFLNNNKSKSKSMLSIVEDNQVPSQSPVGDSLPTLNEEKATEDGDEGGLQKVEAADDDSTGEANIRNLSLGKGAGK</sequence>
<keyword evidence="7" id="KW-1185">Reference proteome</keyword>
<dbReference type="GO" id="GO:0044773">
    <property type="term" value="P:mitotic DNA damage checkpoint signaling"/>
    <property type="evidence" value="ECO:0007669"/>
    <property type="project" value="TreeGrafter"/>
</dbReference>
<dbReference type="InterPro" id="IPR008271">
    <property type="entry name" value="Ser/Thr_kinase_AS"/>
</dbReference>
<accession>A0A1G4ISA2</accession>
<evidence type="ECO:0000256" key="4">
    <source>
        <dbReference type="SAM" id="MobiDB-lite"/>
    </source>
</evidence>
<feature type="region of interest" description="Disordered" evidence="4">
    <location>
        <begin position="1"/>
        <end position="164"/>
    </location>
</feature>
<dbReference type="InterPro" id="IPR000719">
    <property type="entry name" value="Prot_kinase_dom"/>
</dbReference>
<evidence type="ECO:0000256" key="2">
    <source>
        <dbReference type="ARBA" id="ARBA00022840"/>
    </source>
</evidence>
<dbReference type="PANTHER" id="PTHR44167:SF30">
    <property type="entry name" value="PHOSPHORYLASE KINASE"/>
    <property type="match status" value="1"/>
</dbReference>
<dbReference type="Gene3D" id="1.10.510.10">
    <property type="entry name" value="Transferase(Phosphotransferase) domain 1"/>
    <property type="match status" value="1"/>
</dbReference>
<feature type="region of interest" description="Disordered" evidence="4">
    <location>
        <begin position="660"/>
        <end position="717"/>
    </location>
</feature>
<evidence type="ECO:0000313" key="7">
    <source>
        <dbReference type="Proteomes" id="UP000190274"/>
    </source>
</evidence>
<feature type="compositionally biased region" description="Basic and acidic residues" evidence="4">
    <location>
        <begin position="63"/>
        <end position="73"/>
    </location>
</feature>
<dbReference type="STRING" id="1266660.A0A1G4ISA2"/>
<dbReference type="GO" id="GO:0004674">
    <property type="term" value="F:protein serine/threonine kinase activity"/>
    <property type="evidence" value="ECO:0007669"/>
    <property type="project" value="TreeGrafter"/>
</dbReference>
<feature type="compositionally biased region" description="Polar residues" evidence="4">
    <location>
        <begin position="20"/>
        <end position="40"/>
    </location>
</feature>
<dbReference type="SMART" id="SM00220">
    <property type="entry name" value="S_TKc"/>
    <property type="match status" value="1"/>
</dbReference>
<dbReference type="PANTHER" id="PTHR44167">
    <property type="entry name" value="OVARIAN-SPECIFIC SERINE/THREONINE-PROTEIN KINASE LOK-RELATED"/>
    <property type="match status" value="1"/>
</dbReference>
<dbReference type="PROSITE" id="PS50011">
    <property type="entry name" value="PROTEIN_KINASE_DOM"/>
    <property type="match status" value="1"/>
</dbReference>
<evidence type="ECO:0000259" key="5">
    <source>
        <dbReference type="PROSITE" id="PS50011"/>
    </source>
</evidence>
<evidence type="ECO:0000313" key="6">
    <source>
        <dbReference type="EMBL" id="SCU79696.1"/>
    </source>
</evidence>
<reference evidence="6" key="1">
    <citation type="submission" date="2016-03" db="EMBL/GenBank/DDBJ databases">
        <authorList>
            <person name="Ploux O."/>
        </authorList>
    </citation>
    <scope>NUCLEOTIDE SEQUENCE [LARGE SCALE GENOMIC DNA]</scope>
</reference>
<keyword evidence="1 3" id="KW-0547">Nucleotide-binding</keyword>
<dbReference type="SUPFAM" id="SSF56112">
    <property type="entry name" value="Protein kinase-like (PK-like)"/>
    <property type="match status" value="1"/>
</dbReference>
<feature type="compositionally biased region" description="Basic and acidic residues" evidence="4">
    <location>
        <begin position="41"/>
        <end position="52"/>
    </location>
</feature>
<dbReference type="Pfam" id="PF00069">
    <property type="entry name" value="Pkinase"/>
    <property type="match status" value="1"/>
</dbReference>
<proteinExistence type="predicted"/>
<dbReference type="InterPro" id="IPR017441">
    <property type="entry name" value="Protein_kinase_ATP_BS"/>
</dbReference>
<gene>
    <name evidence="6" type="ORF">LADA_0B02564G</name>
</gene>